<dbReference type="AlphaFoldDB" id="A0A1X7K196"/>
<feature type="compositionally biased region" description="Low complexity" evidence="1">
    <location>
        <begin position="33"/>
        <end position="48"/>
    </location>
</feature>
<gene>
    <name evidence="4" type="ORF">SAMN06295981_2091</name>
</gene>
<dbReference type="Proteomes" id="UP000193309">
    <property type="component" value="Unassembled WGS sequence"/>
</dbReference>
<proteinExistence type="predicted"/>
<evidence type="ECO:0000259" key="3">
    <source>
        <dbReference type="Pfam" id="PF00496"/>
    </source>
</evidence>
<dbReference type="PANTHER" id="PTHR30290">
    <property type="entry name" value="PERIPLASMIC BINDING COMPONENT OF ABC TRANSPORTER"/>
    <property type="match status" value="1"/>
</dbReference>
<feature type="chain" id="PRO_5039649129" evidence="2">
    <location>
        <begin position="20"/>
        <end position="533"/>
    </location>
</feature>
<organism evidence="4 5">
    <name type="scientific">Corynebacterium pollutisoli</name>
    <dbReference type="NCBI Taxonomy" id="1610489"/>
    <lineage>
        <taxon>Bacteria</taxon>
        <taxon>Bacillati</taxon>
        <taxon>Actinomycetota</taxon>
        <taxon>Actinomycetes</taxon>
        <taxon>Mycobacteriales</taxon>
        <taxon>Corynebacteriaceae</taxon>
        <taxon>Corynebacterium</taxon>
    </lineage>
</organism>
<dbReference type="STRING" id="1610489.SAMN06295981_2091"/>
<dbReference type="PROSITE" id="PS51257">
    <property type="entry name" value="PROKAR_LIPOPROTEIN"/>
    <property type="match status" value="1"/>
</dbReference>
<dbReference type="InterPro" id="IPR000914">
    <property type="entry name" value="SBP_5_dom"/>
</dbReference>
<dbReference type="SUPFAM" id="SSF53850">
    <property type="entry name" value="Periplasmic binding protein-like II"/>
    <property type="match status" value="1"/>
</dbReference>
<feature type="region of interest" description="Disordered" evidence="1">
    <location>
        <begin position="20"/>
        <end position="52"/>
    </location>
</feature>
<dbReference type="GO" id="GO:0015833">
    <property type="term" value="P:peptide transport"/>
    <property type="evidence" value="ECO:0007669"/>
    <property type="project" value="TreeGrafter"/>
</dbReference>
<evidence type="ECO:0000313" key="4">
    <source>
        <dbReference type="EMBL" id="SMG33986.1"/>
    </source>
</evidence>
<evidence type="ECO:0000256" key="2">
    <source>
        <dbReference type="SAM" id="SignalP"/>
    </source>
</evidence>
<reference evidence="5" key="1">
    <citation type="submission" date="2017-04" db="EMBL/GenBank/DDBJ databases">
        <authorList>
            <person name="Varghese N."/>
            <person name="Submissions S."/>
        </authorList>
    </citation>
    <scope>NUCLEOTIDE SEQUENCE [LARGE SCALE GENOMIC DNA]</scope>
    <source>
        <strain evidence="5">VDS</strain>
    </source>
</reference>
<dbReference type="PANTHER" id="PTHR30290:SF65">
    <property type="entry name" value="MONOACYL PHOSPHATIDYLINOSITOL TETRAMANNOSIDE-BINDING PROTEIN LPQW-RELATED"/>
    <property type="match status" value="1"/>
</dbReference>
<dbReference type="Gene3D" id="3.90.76.10">
    <property type="entry name" value="Dipeptide-binding Protein, Domain 1"/>
    <property type="match status" value="1"/>
</dbReference>
<keyword evidence="2" id="KW-0732">Signal</keyword>
<dbReference type="Gene3D" id="3.10.105.10">
    <property type="entry name" value="Dipeptide-binding Protein, Domain 3"/>
    <property type="match status" value="1"/>
</dbReference>
<dbReference type="CDD" id="cd08501">
    <property type="entry name" value="PBP2_Lpqw"/>
    <property type="match status" value="1"/>
</dbReference>
<dbReference type="Gene3D" id="3.40.190.10">
    <property type="entry name" value="Periplasmic binding protein-like II"/>
    <property type="match status" value="1"/>
</dbReference>
<accession>A0A1X7K196</accession>
<evidence type="ECO:0000313" key="5">
    <source>
        <dbReference type="Proteomes" id="UP000193309"/>
    </source>
</evidence>
<dbReference type="GO" id="GO:1904680">
    <property type="term" value="F:peptide transmembrane transporter activity"/>
    <property type="evidence" value="ECO:0007669"/>
    <property type="project" value="TreeGrafter"/>
</dbReference>
<dbReference type="EMBL" id="FXAR01000008">
    <property type="protein sequence ID" value="SMG33986.1"/>
    <property type="molecule type" value="Genomic_DNA"/>
</dbReference>
<feature type="signal peptide" evidence="2">
    <location>
        <begin position="1"/>
        <end position="19"/>
    </location>
</feature>
<evidence type="ECO:0000256" key="1">
    <source>
        <dbReference type="SAM" id="MobiDB-lite"/>
    </source>
</evidence>
<protein>
    <submittedName>
        <fullName evidence="4">ABC-type transport system, substrate-binding protein</fullName>
    </submittedName>
</protein>
<sequence length="533" mass="56854">MKARLLPALLLAASLSACAANPGPPPVEEAEPETTPATSSAAPTTTEVPSRRDKIITVGVDPLPAGFNPHLQAHDSTFTRSMGSLVLPSAFRDGAMDTNLLESAGEVEPAPGTVVQTVRYVISPAAQWSDGTPITGADFRYLWQGMTGHAGVIDPAGYRAIEGIRTSADGRTVDVDFHTPVADWREMFDNLLPSHVLQGEVARFDSGFVDGMPASGGRYSIERVDRSRGVVTLNRNDRFWGADPAATDRVTFQEVRTVTQGVEQLRSGQLNFLDTTPGETSVDSYRLMRDTQVRLVDQPRELTLTMSVSSPLLADHAVRVELHSLLDVPLIARLAAGRTAELAVPAHTPARAVEQGPPELLPGLTGEEGRPLRLGVDPADETSLAAARTIVDLLSQFEVRAETVTSDLADLTGVQLPAGDVDAVIAWQRAESGILEQAGRWLCPPTPEAPRSGNLSGYCAEDTHGTAEGLISGAVPLDEGEAFFDATNAREHVSVPLLGERRMLVLGEGIVGPDPDLENWTAGISTVASWRKP</sequence>
<dbReference type="Pfam" id="PF00496">
    <property type="entry name" value="SBP_bac_5"/>
    <property type="match status" value="1"/>
</dbReference>
<dbReference type="InterPro" id="IPR039424">
    <property type="entry name" value="SBP_5"/>
</dbReference>
<dbReference type="RefSeq" id="WP_085550188.1">
    <property type="nucleotide sequence ID" value="NZ_FXAR01000008.1"/>
</dbReference>
<feature type="domain" description="Solute-binding protein family 5" evidence="3">
    <location>
        <begin position="117"/>
        <end position="348"/>
    </location>
</feature>
<keyword evidence="5" id="KW-1185">Reference proteome</keyword>
<name>A0A1X7K196_9CORY</name>